<dbReference type="EMBL" id="CADCTV010000544">
    <property type="protein sequence ID" value="CAA9340529.1"/>
    <property type="molecule type" value="Genomic_DNA"/>
</dbReference>
<dbReference type="AlphaFoldDB" id="A0A6J4LS41"/>
<dbReference type="SUPFAM" id="SSF109604">
    <property type="entry name" value="HD-domain/PDEase-like"/>
    <property type="match status" value="1"/>
</dbReference>
<evidence type="ECO:0000313" key="1">
    <source>
        <dbReference type="EMBL" id="CAA9340529.1"/>
    </source>
</evidence>
<organism evidence="1">
    <name type="scientific">uncultured Gemmatimonadota bacterium</name>
    <dbReference type="NCBI Taxonomy" id="203437"/>
    <lineage>
        <taxon>Bacteria</taxon>
        <taxon>Pseudomonadati</taxon>
        <taxon>Gemmatimonadota</taxon>
        <taxon>environmental samples</taxon>
    </lineage>
</organism>
<dbReference type="Gene3D" id="1.10.3210.10">
    <property type="entry name" value="Hypothetical protein af1432"/>
    <property type="match status" value="1"/>
</dbReference>
<protein>
    <submittedName>
        <fullName evidence="1">Uncharacterized protein</fullName>
    </submittedName>
</protein>
<name>A0A6J4LS41_9BACT</name>
<gene>
    <name evidence="1" type="ORF">AVDCRST_MAG89-2592</name>
</gene>
<proteinExistence type="predicted"/>
<feature type="non-terminal residue" evidence="1">
    <location>
        <position position="1"/>
    </location>
</feature>
<reference evidence="1" key="1">
    <citation type="submission" date="2020-02" db="EMBL/GenBank/DDBJ databases">
        <authorList>
            <person name="Meier V. D."/>
        </authorList>
    </citation>
    <scope>NUCLEOTIDE SEQUENCE</scope>
    <source>
        <strain evidence="1">AVDCRST_MAG89</strain>
    </source>
</reference>
<accession>A0A6J4LS41</accession>
<sequence length="67" mass="7167">GSLLRIADALDREHVQAVTGVTATAGKSKLTLELEGDGDLLLERWALRRKAGLFTDTFGLEVEVAGD</sequence>